<comment type="caution">
    <text evidence="1">The sequence shown here is derived from an EMBL/GenBank/DDBJ whole genome shotgun (WGS) entry which is preliminary data.</text>
</comment>
<protein>
    <submittedName>
        <fullName evidence="1">Environmental stress-induced protein Ves</fullName>
    </submittedName>
</protein>
<dbReference type="Proteomes" id="UP001314903">
    <property type="component" value="Unassembled WGS sequence"/>
</dbReference>
<keyword evidence="2" id="KW-1185">Reference proteome</keyword>
<reference evidence="1 2" key="1">
    <citation type="submission" date="2021-03" db="EMBL/GenBank/DDBJ databases">
        <title>Genomic Encyclopedia of Type Strains, Phase IV (KMG-IV): sequencing the most valuable type-strain genomes for metagenomic binning, comparative biology and taxonomic classification.</title>
        <authorList>
            <person name="Goeker M."/>
        </authorList>
    </citation>
    <scope>NUCLEOTIDE SEQUENCE [LARGE SCALE GENOMIC DNA]</scope>
    <source>
        <strain evidence="1 2">DSM 27512</strain>
    </source>
</reference>
<dbReference type="PANTHER" id="PTHR37943:SF1">
    <property type="entry name" value="PROTEIN VES"/>
    <property type="match status" value="1"/>
</dbReference>
<evidence type="ECO:0000313" key="1">
    <source>
        <dbReference type="EMBL" id="MBP2029000.1"/>
    </source>
</evidence>
<dbReference type="RefSeq" id="WP_209662055.1">
    <property type="nucleotide sequence ID" value="NZ_JAGGLI010000055.1"/>
</dbReference>
<dbReference type="InterPro" id="IPR011051">
    <property type="entry name" value="RmlC_Cupin_sf"/>
</dbReference>
<dbReference type="PANTHER" id="PTHR37943">
    <property type="entry name" value="PROTEIN VES"/>
    <property type="match status" value="1"/>
</dbReference>
<proteinExistence type="predicted"/>
<dbReference type="InterPro" id="IPR014710">
    <property type="entry name" value="RmlC-like_jellyroll"/>
</dbReference>
<name>A0ABS4KMM2_9FIRM</name>
<dbReference type="InterPro" id="IPR010282">
    <property type="entry name" value="Uncharacterised_HutD/Ves"/>
</dbReference>
<accession>A0ABS4KMM2</accession>
<dbReference type="Gene3D" id="2.60.120.10">
    <property type="entry name" value="Jelly Rolls"/>
    <property type="match status" value="1"/>
</dbReference>
<organism evidence="1 2">
    <name type="scientific">Acetoanaerobium pronyense</name>
    <dbReference type="NCBI Taxonomy" id="1482736"/>
    <lineage>
        <taxon>Bacteria</taxon>
        <taxon>Bacillati</taxon>
        <taxon>Bacillota</taxon>
        <taxon>Clostridia</taxon>
        <taxon>Peptostreptococcales</taxon>
        <taxon>Filifactoraceae</taxon>
        <taxon>Acetoanaerobium</taxon>
    </lineage>
</organism>
<evidence type="ECO:0000313" key="2">
    <source>
        <dbReference type="Proteomes" id="UP001314903"/>
    </source>
</evidence>
<dbReference type="EMBL" id="JAGGLI010000055">
    <property type="protein sequence ID" value="MBP2029000.1"/>
    <property type="molecule type" value="Genomic_DNA"/>
</dbReference>
<gene>
    <name evidence="1" type="ORF">J2Z35_002838</name>
</gene>
<dbReference type="Pfam" id="PF05962">
    <property type="entry name" value="HutD"/>
    <property type="match status" value="1"/>
</dbReference>
<dbReference type="SUPFAM" id="SSF51182">
    <property type="entry name" value="RmlC-like cupins"/>
    <property type="match status" value="1"/>
</dbReference>
<sequence length="190" mass="22148">MKEFIFKKEDFKVTKWAGGETTQLAIYPYDADFSERNFLWRVSSATFTSTSSEFSNFNGFQRYILPLKGKLNLYHEKLYERKLSEFEAEYFDGGWKTVSENTLDCMDYNFIVKNGSNAKLQIIGQEGYILKPSHIVTMFSLDELEIEIEGFDEIRKVDGFSLFVIENDKERKAKITKATSPVIVTEFELR</sequence>